<dbReference type="AlphaFoldDB" id="A0A3S5FCE6"/>
<dbReference type="GO" id="GO:0019894">
    <property type="term" value="F:kinesin binding"/>
    <property type="evidence" value="ECO:0007669"/>
    <property type="project" value="TreeGrafter"/>
</dbReference>
<organism evidence="2 3">
    <name type="scientific">Protopolystoma xenopodis</name>
    <dbReference type="NCBI Taxonomy" id="117903"/>
    <lineage>
        <taxon>Eukaryota</taxon>
        <taxon>Metazoa</taxon>
        <taxon>Spiralia</taxon>
        <taxon>Lophotrochozoa</taxon>
        <taxon>Platyhelminthes</taxon>
        <taxon>Monogenea</taxon>
        <taxon>Polyopisthocotylea</taxon>
        <taxon>Polystomatidea</taxon>
        <taxon>Polystomatidae</taxon>
        <taxon>Protopolystoma</taxon>
    </lineage>
</organism>
<dbReference type="GO" id="GO:0016192">
    <property type="term" value="P:vesicle-mediated transport"/>
    <property type="evidence" value="ECO:0007669"/>
    <property type="project" value="TreeGrafter"/>
</dbReference>
<accession>A0A3S5FCE6</accession>
<evidence type="ECO:0000256" key="1">
    <source>
        <dbReference type="SAM" id="Phobius"/>
    </source>
</evidence>
<keyword evidence="1" id="KW-1133">Transmembrane helix</keyword>
<reference evidence="2" key="1">
    <citation type="submission" date="2018-11" db="EMBL/GenBank/DDBJ databases">
        <authorList>
            <consortium name="Pathogen Informatics"/>
        </authorList>
    </citation>
    <scope>NUCLEOTIDE SEQUENCE</scope>
</reference>
<dbReference type="Pfam" id="PF19056">
    <property type="entry name" value="WD40_2"/>
    <property type="match status" value="1"/>
</dbReference>
<gene>
    <name evidence="2" type="ORF">PXEA_LOCUS5480</name>
</gene>
<comment type="caution">
    <text evidence="2">The sequence shown here is derived from an EMBL/GenBank/DDBJ whole genome shotgun (WGS) entry which is preliminary data.</text>
</comment>
<dbReference type="PANTHER" id="PTHR13886">
    <property type="entry name" value="JNK/SAPK-ASSOCIATED PROTEIN"/>
    <property type="match status" value="1"/>
</dbReference>
<dbReference type="GO" id="GO:0030159">
    <property type="term" value="F:signaling receptor complex adaptor activity"/>
    <property type="evidence" value="ECO:0007669"/>
    <property type="project" value="TreeGrafter"/>
</dbReference>
<dbReference type="EMBL" id="CAAALY010013597">
    <property type="protein sequence ID" value="VEL12040.1"/>
    <property type="molecule type" value="Genomic_DNA"/>
</dbReference>
<evidence type="ECO:0000313" key="3">
    <source>
        <dbReference type="Proteomes" id="UP000784294"/>
    </source>
</evidence>
<dbReference type="GO" id="GO:0005078">
    <property type="term" value="F:MAP-kinase scaffold activity"/>
    <property type="evidence" value="ECO:0007669"/>
    <property type="project" value="InterPro"/>
</dbReference>
<evidence type="ECO:0000313" key="2">
    <source>
        <dbReference type="EMBL" id="VEL12040.1"/>
    </source>
</evidence>
<protein>
    <submittedName>
        <fullName evidence="2">Uncharacterized protein</fullName>
    </submittedName>
</protein>
<dbReference type="Proteomes" id="UP000784294">
    <property type="component" value="Unassembled WGS sequence"/>
</dbReference>
<keyword evidence="1" id="KW-0472">Membrane</keyword>
<name>A0A3S5FCE6_9PLAT</name>
<sequence>MADGKIFVFRRHVSLSHQPSSILQNSFYPDHRGTIFLMPHIHFTVFIPHSTPKDYDQTHLSNHDDLRERLSGPSANVFHSEERFSSRPDIDCNITKLDNIDSLATSHNYFDLREHEPGEWDLSEAAVISCCNGDGLNAEQAVREIVALANFGLIWAASGNQVLAIDAASLCLVNNFQDRARGITRQRAVRHSFLFIELYGKEKSVCDMGTNIEVHPNPDAQVRTMVPHRDGVWIAIRGEPVIRLYSAFTMEHLQDVDVQTPIHQFFGWYFFVLLYCSNIFCGMTLYFKGRIGWKEIMMWSHRKLKEDCSVGKTVELCKEVLGSPFSDPDETVLSFRLYCEIHLPSKFP</sequence>
<dbReference type="PANTHER" id="PTHR13886:SF4">
    <property type="entry name" value="JNK-INTERACTING PROTEIN 3"/>
    <property type="match status" value="1"/>
</dbReference>
<keyword evidence="1" id="KW-0812">Transmembrane</keyword>
<dbReference type="OrthoDB" id="10256043at2759"/>
<keyword evidence="3" id="KW-1185">Reference proteome</keyword>
<dbReference type="GO" id="GO:0008432">
    <property type="term" value="F:JUN kinase binding"/>
    <property type="evidence" value="ECO:0007669"/>
    <property type="project" value="TreeGrafter"/>
</dbReference>
<dbReference type="InterPro" id="IPR039911">
    <property type="entry name" value="JIP3/JIP4"/>
</dbReference>
<dbReference type="GO" id="GO:0005737">
    <property type="term" value="C:cytoplasm"/>
    <property type="evidence" value="ECO:0007669"/>
    <property type="project" value="TreeGrafter"/>
</dbReference>
<feature type="transmembrane region" description="Helical" evidence="1">
    <location>
        <begin position="266"/>
        <end position="287"/>
    </location>
</feature>
<proteinExistence type="predicted"/>